<comment type="caution">
    <text evidence="2">The sequence shown here is derived from an EMBL/GenBank/DDBJ whole genome shotgun (WGS) entry which is preliminary data.</text>
</comment>
<accession>A0ABQ5VDN8</accession>
<evidence type="ECO:0008006" key="4">
    <source>
        <dbReference type="Google" id="ProtNLM"/>
    </source>
</evidence>
<feature type="compositionally biased region" description="Basic residues" evidence="1">
    <location>
        <begin position="132"/>
        <end position="178"/>
    </location>
</feature>
<dbReference type="Pfam" id="PF05597">
    <property type="entry name" value="Phasin"/>
    <property type="match status" value="1"/>
</dbReference>
<evidence type="ECO:0000313" key="3">
    <source>
        <dbReference type="Proteomes" id="UP001161391"/>
    </source>
</evidence>
<sequence length="178" mass="18814">MADDKNPKKTSDMARRIWLAGIGAYGKAFEDSREAIRGLSGNLSGSSSDVFESLAEKGEKLEMAAKVKGAQLAGKASDLNDSLGIDDRIQAMRDRLSGGSSDDRIDAVEARLTSIEAKLDALLKASPSPKRTTTRKTTAKKATTKKTPAKKAPAKKAPAKKAPAKKAATKKPATKKTS</sequence>
<dbReference type="Proteomes" id="UP001161391">
    <property type="component" value="Unassembled WGS sequence"/>
</dbReference>
<dbReference type="RefSeq" id="WP_284391635.1">
    <property type="nucleotide sequence ID" value="NZ_BSNK01000002.1"/>
</dbReference>
<evidence type="ECO:0000256" key="1">
    <source>
        <dbReference type="SAM" id="MobiDB-lite"/>
    </source>
</evidence>
<protein>
    <recommendedName>
        <fullName evidence="4">Poly(Hydroxyalkanoate) granule-associated protein</fullName>
    </recommendedName>
</protein>
<keyword evidence="3" id="KW-1185">Reference proteome</keyword>
<proteinExistence type="predicted"/>
<organism evidence="2 3">
    <name type="scientific">Algimonas ampicilliniresistens</name>
    <dbReference type="NCBI Taxonomy" id="1298735"/>
    <lineage>
        <taxon>Bacteria</taxon>
        <taxon>Pseudomonadati</taxon>
        <taxon>Pseudomonadota</taxon>
        <taxon>Alphaproteobacteria</taxon>
        <taxon>Maricaulales</taxon>
        <taxon>Robiginitomaculaceae</taxon>
        <taxon>Algimonas</taxon>
    </lineage>
</organism>
<feature type="region of interest" description="Disordered" evidence="1">
    <location>
        <begin position="122"/>
        <end position="178"/>
    </location>
</feature>
<name>A0ABQ5VDN8_9PROT</name>
<reference evidence="2" key="1">
    <citation type="journal article" date="2014" name="Int. J. Syst. Evol. Microbiol.">
        <title>Complete genome of a new Firmicutes species belonging to the dominant human colonic microbiota ('Ruminococcus bicirculans') reveals two chromosomes and a selective capacity to utilize plant glucans.</title>
        <authorList>
            <consortium name="NISC Comparative Sequencing Program"/>
            <person name="Wegmann U."/>
            <person name="Louis P."/>
            <person name="Goesmann A."/>
            <person name="Henrissat B."/>
            <person name="Duncan S.H."/>
            <person name="Flint H.J."/>
        </authorList>
    </citation>
    <scope>NUCLEOTIDE SEQUENCE</scope>
    <source>
        <strain evidence="2">NBRC 108219</strain>
    </source>
</reference>
<evidence type="ECO:0000313" key="2">
    <source>
        <dbReference type="EMBL" id="GLQ24794.1"/>
    </source>
</evidence>
<reference evidence="2" key="2">
    <citation type="submission" date="2023-01" db="EMBL/GenBank/DDBJ databases">
        <title>Draft genome sequence of Algimonas ampicilliniresistens strain NBRC 108219.</title>
        <authorList>
            <person name="Sun Q."/>
            <person name="Mori K."/>
        </authorList>
    </citation>
    <scope>NUCLEOTIDE SEQUENCE</scope>
    <source>
        <strain evidence="2">NBRC 108219</strain>
    </source>
</reference>
<dbReference type="InterPro" id="IPR008769">
    <property type="entry name" value="PhaF_PhaI"/>
</dbReference>
<gene>
    <name evidence="2" type="ORF">GCM10007853_26680</name>
</gene>
<dbReference type="EMBL" id="BSNK01000002">
    <property type="protein sequence ID" value="GLQ24794.1"/>
    <property type="molecule type" value="Genomic_DNA"/>
</dbReference>